<protein>
    <submittedName>
        <fullName evidence="2">Uncharacterized protein</fullName>
    </submittedName>
</protein>
<accession>H2Y388</accession>
<dbReference type="AlphaFoldDB" id="H2Y388"/>
<feature type="region of interest" description="Disordered" evidence="1">
    <location>
        <begin position="121"/>
        <end position="152"/>
    </location>
</feature>
<reference evidence="2" key="3">
    <citation type="submission" date="2025-09" db="UniProtKB">
        <authorList>
            <consortium name="Ensembl"/>
        </authorList>
    </citation>
    <scope>IDENTIFICATION</scope>
</reference>
<feature type="compositionally biased region" description="Pro residues" evidence="1">
    <location>
        <begin position="131"/>
        <end position="142"/>
    </location>
</feature>
<evidence type="ECO:0000313" key="2">
    <source>
        <dbReference type="Ensembl" id="ENSCINP00000036373.1"/>
    </source>
</evidence>
<organism evidence="2 3">
    <name type="scientific">Ciona intestinalis</name>
    <name type="common">Transparent sea squirt</name>
    <name type="synonym">Ascidia intestinalis</name>
    <dbReference type="NCBI Taxonomy" id="7719"/>
    <lineage>
        <taxon>Eukaryota</taxon>
        <taxon>Metazoa</taxon>
        <taxon>Chordata</taxon>
        <taxon>Tunicata</taxon>
        <taxon>Ascidiacea</taxon>
        <taxon>Phlebobranchia</taxon>
        <taxon>Cionidae</taxon>
        <taxon>Ciona</taxon>
    </lineage>
</organism>
<dbReference type="Proteomes" id="UP000008144">
    <property type="component" value="Unassembled WGS sequence"/>
</dbReference>
<dbReference type="HOGENOM" id="CLU_1726390_0_0_1"/>
<proteinExistence type="predicted"/>
<evidence type="ECO:0000313" key="3">
    <source>
        <dbReference type="Proteomes" id="UP000008144"/>
    </source>
</evidence>
<keyword evidence="3" id="KW-1185">Reference proteome</keyword>
<dbReference type="Ensembl" id="ENSCINT00000034996.1">
    <property type="protein sequence ID" value="ENSCINP00000036373.1"/>
    <property type="gene ID" value="ENSCING00000022908.1"/>
</dbReference>
<reference evidence="3" key="1">
    <citation type="journal article" date="2002" name="Science">
        <title>The draft genome of Ciona intestinalis: insights into chordate and vertebrate origins.</title>
        <authorList>
            <person name="Dehal P."/>
            <person name="Satou Y."/>
            <person name="Campbell R.K."/>
            <person name="Chapman J."/>
            <person name="Degnan B."/>
            <person name="De Tomaso A."/>
            <person name="Davidson B."/>
            <person name="Di Gregorio A."/>
            <person name="Gelpke M."/>
            <person name="Goodstein D.M."/>
            <person name="Harafuji N."/>
            <person name="Hastings K.E."/>
            <person name="Ho I."/>
            <person name="Hotta K."/>
            <person name="Huang W."/>
            <person name="Kawashima T."/>
            <person name="Lemaire P."/>
            <person name="Martinez D."/>
            <person name="Meinertzhagen I.A."/>
            <person name="Necula S."/>
            <person name="Nonaka M."/>
            <person name="Putnam N."/>
            <person name="Rash S."/>
            <person name="Saiga H."/>
            <person name="Satake M."/>
            <person name="Terry A."/>
            <person name="Yamada L."/>
            <person name="Wang H.G."/>
            <person name="Awazu S."/>
            <person name="Azumi K."/>
            <person name="Boore J."/>
            <person name="Branno M."/>
            <person name="Chin-Bow S."/>
            <person name="DeSantis R."/>
            <person name="Doyle S."/>
            <person name="Francino P."/>
            <person name="Keys D.N."/>
            <person name="Haga S."/>
            <person name="Hayashi H."/>
            <person name="Hino K."/>
            <person name="Imai K.S."/>
            <person name="Inaba K."/>
            <person name="Kano S."/>
            <person name="Kobayashi K."/>
            <person name="Kobayashi M."/>
            <person name="Lee B.I."/>
            <person name="Makabe K.W."/>
            <person name="Manohar C."/>
            <person name="Matassi G."/>
            <person name="Medina M."/>
            <person name="Mochizuki Y."/>
            <person name="Mount S."/>
            <person name="Morishita T."/>
            <person name="Miura S."/>
            <person name="Nakayama A."/>
            <person name="Nishizaka S."/>
            <person name="Nomoto H."/>
            <person name="Ohta F."/>
            <person name="Oishi K."/>
            <person name="Rigoutsos I."/>
            <person name="Sano M."/>
            <person name="Sasaki A."/>
            <person name="Sasakura Y."/>
            <person name="Shoguchi E."/>
            <person name="Shin-i T."/>
            <person name="Spagnuolo A."/>
            <person name="Stainier D."/>
            <person name="Suzuki M.M."/>
            <person name="Tassy O."/>
            <person name="Takatori N."/>
            <person name="Tokuoka M."/>
            <person name="Yagi K."/>
            <person name="Yoshizaki F."/>
            <person name="Wada S."/>
            <person name="Zhang C."/>
            <person name="Hyatt P.D."/>
            <person name="Larimer F."/>
            <person name="Detter C."/>
            <person name="Doggett N."/>
            <person name="Glavina T."/>
            <person name="Hawkins T."/>
            <person name="Richardson P."/>
            <person name="Lucas S."/>
            <person name="Kohara Y."/>
            <person name="Levine M."/>
            <person name="Satoh N."/>
            <person name="Rokhsar D.S."/>
        </authorList>
    </citation>
    <scope>NUCLEOTIDE SEQUENCE [LARGE SCALE GENOMIC DNA]</scope>
</reference>
<evidence type="ECO:0000256" key="1">
    <source>
        <dbReference type="SAM" id="MobiDB-lite"/>
    </source>
</evidence>
<sequence>SSQVIVKTHYVTLLRLLYPQANIDDVRKALIATNNNLTNSKTYLQRLGYKEAKTPAKAATPDGQTEANVKKTIVTSSKPTVTSSKLIVVTSKSPNATVTQKKAVMSPEVIMTSKPITPLYTKRSCANGPNPALPQGPDPTLPQGPNKLNLSS</sequence>
<reference evidence="2" key="2">
    <citation type="submission" date="2025-08" db="UniProtKB">
        <authorList>
            <consortium name="Ensembl"/>
        </authorList>
    </citation>
    <scope>IDENTIFICATION</scope>
</reference>
<name>H2Y388_CIOIN</name>
<dbReference type="InParanoid" id="H2Y388"/>